<evidence type="ECO:0000313" key="3">
    <source>
        <dbReference type="Proteomes" id="UP000233750"/>
    </source>
</evidence>
<organism evidence="2 3">
    <name type="scientific">Amycolatopsis echigonensis</name>
    <dbReference type="NCBI Taxonomy" id="2576905"/>
    <lineage>
        <taxon>Bacteria</taxon>
        <taxon>Bacillati</taxon>
        <taxon>Actinomycetota</taxon>
        <taxon>Actinomycetes</taxon>
        <taxon>Pseudonocardiales</taxon>
        <taxon>Pseudonocardiaceae</taxon>
        <taxon>Amycolatopsis</taxon>
    </lineage>
</organism>
<comment type="caution">
    <text evidence="2">The sequence shown here is derived from an EMBL/GenBank/DDBJ whole genome shotgun (WGS) entry which is preliminary data.</text>
</comment>
<name>A0A2N3WNN7_9PSEU</name>
<sequence length="98" mass="10530">MLCAGYGEESVESDPMDGQTRGDIEVFPRVCEGRRCGELAFLHVAAGVGDKLHGVGSADRSMARRTRSGEHRAFAAQGDLQTPELPTPSPGLWQRSTT</sequence>
<keyword evidence="3" id="KW-1185">Reference proteome</keyword>
<proteinExistence type="predicted"/>
<dbReference type="Proteomes" id="UP000233750">
    <property type="component" value="Unassembled WGS sequence"/>
</dbReference>
<evidence type="ECO:0000256" key="1">
    <source>
        <dbReference type="SAM" id="MobiDB-lite"/>
    </source>
</evidence>
<evidence type="ECO:0000313" key="2">
    <source>
        <dbReference type="EMBL" id="PKV95463.1"/>
    </source>
</evidence>
<gene>
    <name evidence="2" type="ORF">ATK30_6384</name>
</gene>
<accession>A0A2N3WNN7</accession>
<feature type="region of interest" description="Disordered" evidence="1">
    <location>
        <begin position="64"/>
        <end position="98"/>
    </location>
</feature>
<reference evidence="2 3" key="1">
    <citation type="submission" date="2017-12" db="EMBL/GenBank/DDBJ databases">
        <title>Sequencing the genomes of 1000 Actinobacteria strains.</title>
        <authorList>
            <person name="Klenk H.-P."/>
        </authorList>
    </citation>
    <scope>NUCLEOTIDE SEQUENCE [LARGE SCALE GENOMIC DNA]</scope>
    <source>
        <strain evidence="2 3">DSM 45165</strain>
    </source>
</reference>
<dbReference type="EMBL" id="PJMY01000003">
    <property type="protein sequence ID" value="PKV95463.1"/>
    <property type="molecule type" value="Genomic_DNA"/>
</dbReference>
<dbReference type="AlphaFoldDB" id="A0A2N3WNN7"/>
<feature type="region of interest" description="Disordered" evidence="1">
    <location>
        <begin position="1"/>
        <end position="22"/>
    </location>
</feature>
<protein>
    <submittedName>
        <fullName evidence="2">Uncharacterized protein</fullName>
    </submittedName>
</protein>